<dbReference type="EMBL" id="JARAKH010000043">
    <property type="protein sequence ID" value="KAK8379558.1"/>
    <property type="molecule type" value="Genomic_DNA"/>
</dbReference>
<dbReference type="Pfam" id="PF05741">
    <property type="entry name" value="zf-nanos"/>
    <property type="match status" value="1"/>
</dbReference>
<evidence type="ECO:0000256" key="5">
    <source>
        <dbReference type="ARBA" id="ARBA00022833"/>
    </source>
</evidence>
<dbReference type="GO" id="GO:0003723">
    <property type="term" value="F:RNA binding"/>
    <property type="evidence" value="ECO:0007669"/>
    <property type="project" value="UniProtKB-UniRule"/>
</dbReference>
<dbReference type="AlphaFoldDB" id="A0AAW0SW15"/>
<dbReference type="Gene3D" id="4.10.60.30">
    <property type="entry name" value="Nanos, RNA-binding domain"/>
    <property type="match status" value="1"/>
</dbReference>
<evidence type="ECO:0000256" key="2">
    <source>
        <dbReference type="ARBA" id="ARBA00022490"/>
    </source>
</evidence>
<dbReference type="GO" id="GO:0008270">
    <property type="term" value="F:zinc ion binding"/>
    <property type="evidence" value="ECO:0007669"/>
    <property type="project" value="UniProtKB-KW"/>
</dbReference>
<gene>
    <name evidence="11" type="ORF">O3P69_019473</name>
</gene>
<feature type="domain" description="Nanos-type" evidence="10">
    <location>
        <begin position="164"/>
        <end position="215"/>
    </location>
</feature>
<dbReference type="InterPro" id="IPR008705">
    <property type="entry name" value="Nanos/Xcar2"/>
</dbReference>
<evidence type="ECO:0000313" key="11">
    <source>
        <dbReference type="EMBL" id="KAK8379558.1"/>
    </source>
</evidence>
<dbReference type="InterPro" id="IPR024161">
    <property type="entry name" value="Znf_nanos-typ"/>
</dbReference>
<evidence type="ECO:0000313" key="12">
    <source>
        <dbReference type="Proteomes" id="UP001487740"/>
    </source>
</evidence>
<evidence type="ECO:0000259" key="10">
    <source>
        <dbReference type="PROSITE" id="PS51522"/>
    </source>
</evidence>
<keyword evidence="2" id="KW-0963">Cytoplasm</keyword>
<dbReference type="GO" id="GO:0006417">
    <property type="term" value="P:regulation of translation"/>
    <property type="evidence" value="ECO:0007669"/>
    <property type="project" value="UniProtKB-UniRule"/>
</dbReference>
<organism evidence="11 12">
    <name type="scientific">Scylla paramamosain</name>
    <name type="common">Mud crab</name>
    <dbReference type="NCBI Taxonomy" id="85552"/>
    <lineage>
        <taxon>Eukaryota</taxon>
        <taxon>Metazoa</taxon>
        <taxon>Ecdysozoa</taxon>
        <taxon>Arthropoda</taxon>
        <taxon>Crustacea</taxon>
        <taxon>Multicrustacea</taxon>
        <taxon>Malacostraca</taxon>
        <taxon>Eumalacostraca</taxon>
        <taxon>Eucarida</taxon>
        <taxon>Decapoda</taxon>
        <taxon>Pleocyemata</taxon>
        <taxon>Brachyura</taxon>
        <taxon>Eubrachyura</taxon>
        <taxon>Portunoidea</taxon>
        <taxon>Portunidae</taxon>
        <taxon>Portuninae</taxon>
        <taxon>Scylla</taxon>
    </lineage>
</organism>
<dbReference type="GO" id="GO:0005737">
    <property type="term" value="C:cytoplasm"/>
    <property type="evidence" value="ECO:0007669"/>
    <property type="project" value="UniProtKB-SubCell"/>
</dbReference>
<name>A0AAW0SW15_SCYPA</name>
<keyword evidence="4 8" id="KW-0863">Zinc-finger</keyword>
<sequence length="244" mass="26185">MGCRSRINSEEAARDREPAPDGDDSDSEYSQYSLDFTDDEIVFDDSDDDGELNIPPIIEREDMGGDGETSSTSFNSGGDGGGACGGGDGDGCSSPLDKPSLDGSPPSDERLPPGVFARGMRTAAIPAHTQHGSSLWPTFPGFRIPPFQSNAATESQRPQHRTPRCKFCVQNGEEDVFHFFKDEDGHVLCPVLSAYTCKLCGATGTRAHTLKYCPENRLTLGDPVAAGMPPGLMPAFITLEHLRK</sequence>
<evidence type="ECO:0000256" key="3">
    <source>
        <dbReference type="ARBA" id="ARBA00022723"/>
    </source>
</evidence>
<accession>A0AAW0SW15</accession>
<dbReference type="Proteomes" id="UP001487740">
    <property type="component" value="Unassembled WGS sequence"/>
</dbReference>
<keyword evidence="6 8" id="KW-0810">Translation regulation</keyword>
<dbReference type="PANTHER" id="PTHR12887">
    <property type="entry name" value="NANOS PROTEIN"/>
    <property type="match status" value="1"/>
</dbReference>
<dbReference type="PROSITE" id="PS51522">
    <property type="entry name" value="ZF_NANOS"/>
    <property type="match status" value="1"/>
</dbReference>
<keyword evidence="7 8" id="KW-0694">RNA-binding</keyword>
<feature type="compositionally biased region" description="Acidic residues" evidence="9">
    <location>
        <begin position="36"/>
        <end position="51"/>
    </location>
</feature>
<comment type="similarity">
    <text evidence="8">Belongs to the nanos family.</text>
</comment>
<feature type="compositionally biased region" description="Basic and acidic residues" evidence="9">
    <location>
        <begin position="7"/>
        <end position="19"/>
    </location>
</feature>
<evidence type="ECO:0000256" key="7">
    <source>
        <dbReference type="ARBA" id="ARBA00022884"/>
    </source>
</evidence>
<comment type="caution">
    <text evidence="11">The sequence shown here is derived from an EMBL/GenBank/DDBJ whole genome shotgun (WGS) entry which is preliminary data.</text>
</comment>
<feature type="region of interest" description="Disordered" evidence="9">
    <location>
        <begin position="1"/>
        <end position="114"/>
    </location>
</feature>
<evidence type="ECO:0000256" key="1">
    <source>
        <dbReference type="ARBA" id="ARBA00004496"/>
    </source>
</evidence>
<dbReference type="InterPro" id="IPR038129">
    <property type="entry name" value="Nanos_sf"/>
</dbReference>
<keyword evidence="12" id="KW-1185">Reference proteome</keyword>
<evidence type="ECO:0000256" key="9">
    <source>
        <dbReference type="SAM" id="MobiDB-lite"/>
    </source>
</evidence>
<proteinExistence type="inferred from homology"/>
<keyword evidence="3" id="KW-0479">Metal-binding</keyword>
<evidence type="ECO:0000256" key="4">
    <source>
        <dbReference type="ARBA" id="ARBA00022771"/>
    </source>
</evidence>
<evidence type="ECO:0000256" key="6">
    <source>
        <dbReference type="ARBA" id="ARBA00022845"/>
    </source>
</evidence>
<reference evidence="11 12" key="1">
    <citation type="submission" date="2023-03" db="EMBL/GenBank/DDBJ databases">
        <title>High-quality genome of Scylla paramamosain provides insights in environmental adaptation.</title>
        <authorList>
            <person name="Zhang L."/>
        </authorList>
    </citation>
    <scope>NUCLEOTIDE SEQUENCE [LARGE SCALE GENOMIC DNA]</scope>
    <source>
        <strain evidence="11">LZ_2023a</strain>
        <tissue evidence="11">Muscle</tissue>
    </source>
</reference>
<evidence type="ECO:0000256" key="8">
    <source>
        <dbReference type="PROSITE-ProRule" id="PRU00855"/>
    </source>
</evidence>
<comment type="subcellular location">
    <subcellularLocation>
        <location evidence="1">Cytoplasm</location>
    </subcellularLocation>
</comment>
<feature type="compositionally biased region" description="Gly residues" evidence="9">
    <location>
        <begin position="77"/>
        <end position="90"/>
    </location>
</feature>
<protein>
    <recommendedName>
        <fullName evidence="10">Nanos-type domain-containing protein</fullName>
    </recommendedName>
</protein>
<keyword evidence="5" id="KW-0862">Zinc</keyword>